<accession>A0A517Y4A9</accession>
<gene>
    <name evidence="1" type="ORF">ETAA8_01350</name>
</gene>
<reference evidence="1 2" key="1">
    <citation type="submission" date="2019-02" db="EMBL/GenBank/DDBJ databases">
        <title>Deep-cultivation of Planctomycetes and their phenomic and genomic characterization uncovers novel biology.</title>
        <authorList>
            <person name="Wiegand S."/>
            <person name="Jogler M."/>
            <person name="Boedeker C."/>
            <person name="Pinto D."/>
            <person name="Vollmers J."/>
            <person name="Rivas-Marin E."/>
            <person name="Kohn T."/>
            <person name="Peeters S.H."/>
            <person name="Heuer A."/>
            <person name="Rast P."/>
            <person name="Oberbeckmann S."/>
            <person name="Bunk B."/>
            <person name="Jeske O."/>
            <person name="Meyerdierks A."/>
            <person name="Storesund J.E."/>
            <person name="Kallscheuer N."/>
            <person name="Luecker S."/>
            <person name="Lage O.M."/>
            <person name="Pohl T."/>
            <person name="Merkel B.J."/>
            <person name="Hornburger P."/>
            <person name="Mueller R.-W."/>
            <person name="Bruemmer F."/>
            <person name="Labrenz M."/>
            <person name="Spormann A.M."/>
            <person name="Op den Camp H."/>
            <person name="Overmann J."/>
            <person name="Amann R."/>
            <person name="Jetten M.S.M."/>
            <person name="Mascher T."/>
            <person name="Medema M.H."/>
            <person name="Devos D.P."/>
            <person name="Kaster A.-K."/>
            <person name="Ovreas L."/>
            <person name="Rohde M."/>
            <person name="Galperin M.Y."/>
            <person name="Jogler C."/>
        </authorList>
    </citation>
    <scope>NUCLEOTIDE SEQUENCE [LARGE SCALE GENOMIC DNA]</scope>
    <source>
        <strain evidence="1 2">ETA_A8</strain>
    </source>
</reference>
<dbReference type="AlphaFoldDB" id="A0A517Y4A9"/>
<keyword evidence="2" id="KW-1185">Reference proteome</keyword>
<dbReference type="SUPFAM" id="SSF89447">
    <property type="entry name" value="AbrB/MazE/MraZ-like"/>
    <property type="match status" value="1"/>
</dbReference>
<sequence>MIKKLSKHGNSLALVIDRSILDLLGIDEQTALEVSTDSAALNYGDRGTSLRAR</sequence>
<organism evidence="1 2">
    <name type="scientific">Anatilimnocola aggregata</name>
    <dbReference type="NCBI Taxonomy" id="2528021"/>
    <lineage>
        <taxon>Bacteria</taxon>
        <taxon>Pseudomonadati</taxon>
        <taxon>Planctomycetota</taxon>
        <taxon>Planctomycetia</taxon>
        <taxon>Pirellulales</taxon>
        <taxon>Pirellulaceae</taxon>
        <taxon>Anatilimnocola</taxon>
    </lineage>
</organism>
<dbReference type="EMBL" id="CP036274">
    <property type="protein sequence ID" value="QDU25074.1"/>
    <property type="molecule type" value="Genomic_DNA"/>
</dbReference>
<evidence type="ECO:0000313" key="2">
    <source>
        <dbReference type="Proteomes" id="UP000315017"/>
    </source>
</evidence>
<evidence type="ECO:0000313" key="1">
    <source>
        <dbReference type="EMBL" id="QDU25074.1"/>
    </source>
</evidence>
<dbReference type="Proteomes" id="UP000315017">
    <property type="component" value="Chromosome"/>
</dbReference>
<dbReference type="Gene3D" id="2.10.260.10">
    <property type="match status" value="1"/>
</dbReference>
<dbReference type="RefSeq" id="WP_202921477.1">
    <property type="nucleotide sequence ID" value="NZ_CP036274.1"/>
</dbReference>
<protein>
    <submittedName>
        <fullName evidence="1">Uncharacterized protein</fullName>
    </submittedName>
</protein>
<name>A0A517Y4A9_9BACT</name>
<dbReference type="KEGG" id="aagg:ETAA8_01350"/>
<dbReference type="InterPro" id="IPR037914">
    <property type="entry name" value="SpoVT-AbrB_sf"/>
</dbReference>
<proteinExistence type="predicted"/>